<sequence>MAIAYALSSDSSGGVTIDATSNLPDGSELNASFFVEDGFFAQDEGVLNDGRISFGPFSNKGTPLHGSYDLSITLPIARNQPGPVQACIGDAGQNLSGTLVSIDEISGDKFASLDAVVVID</sequence>
<dbReference type="AlphaFoldDB" id="A0A1H3K6A1"/>
<organism evidence="1 2">
    <name type="scientific">Herbiconiux ginsengi</name>
    <dbReference type="NCBI Taxonomy" id="381665"/>
    <lineage>
        <taxon>Bacteria</taxon>
        <taxon>Bacillati</taxon>
        <taxon>Actinomycetota</taxon>
        <taxon>Actinomycetes</taxon>
        <taxon>Micrococcales</taxon>
        <taxon>Microbacteriaceae</taxon>
        <taxon>Herbiconiux</taxon>
    </lineage>
</organism>
<proteinExistence type="predicted"/>
<evidence type="ECO:0000313" key="2">
    <source>
        <dbReference type="Proteomes" id="UP000198891"/>
    </source>
</evidence>
<accession>A0A1H3K6A1</accession>
<dbReference type="Proteomes" id="UP000198891">
    <property type="component" value="Unassembled WGS sequence"/>
</dbReference>
<keyword evidence="2" id="KW-1185">Reference proteome</keyword>
<evidence type="ECO:0000313" key="1">
    <source>
        <dbReference type="EMBL" id="SDY47706.1"/>
    </source>
</evidence>
<dbReference type="EMBL" id="FNPZ01000001">
    <property type="protein sequence ID" value="SDY47706.1"/>
    <property type="molecule type" value="Genomic_DNA"/>
</dbReference>
<protein>
    <submittedName>
        <fullName evidence="1">Uncharacterized protein</fullName>
    </submittedName>
</protein>
<name>A0A1H3K6A1_9MICO</name>
<reference evidence="1 2" key="1">
    <citation type="submission" date="2016-10" db="EMBL/GenBank/DDBJ databases">
        <authorList>
            <person name="de Groot N.N."/>
        </authorList>
    </citation>
    <scope>NUCLEOTIDE SEQUENCE [LARGE SCALE GENOMIC DNA]</scope>
    <source>
        <strain evidence="1 2">CGMCC 4.3491</strain>
    </source>
</reference>
<gene>
    <name evidence="1" type="ORF">SAMN05216554_0442</name>
</gene>